<keyword evidence="3" id="KW-1185">Reference proteome</keyword>
<reference evidence="2" key="2">
    <citation type="submission" date="2020-09" db="EMBL/GenBank/DDBJ databases">
        <authorList>
            <person name="Sun Q."/>
            <person name="Zhou Y."/>
        </authorList>
    </citation>
    <scope>NUCLEOTIDE SEQUENCE</scope>
    <source>
        <strain evidence="2">CGMCC 1.16067</strain>
    </source>
</reference>
<dbReference type="Proteomes" id="UP000649179">
    <property type="component" value="Unassembled WGS sequence"/>
</dbReference>
<gene>
    <name evidence="2" type="ORF">GCM10011519_33690</name>
</gene>
<comment type="caution">
    <text evidence="2">The sequence shown here is derived from an EMBL/GenBank/DDBJ whole genome shotgun (WGS) entry which is preliminary data.</text>
</comment>
<proteinExistence type="predicted"/>
<reference evidence="2" key="1">
    <citation type="journal article" date="2014" name="Int. J. Syst. Evol. Microbiol.">
        <title>Complete genome sequence of Corynebacterium casei LMG S-19264T (=DSM 44701T), isolated from a smear-ripened cheese.</title>
        <authorList>
            <consortium name="US DOE Joint Genome Institute (JGI-PGF)"/>
            <person name="Walter F."/>
            <person name="Albersmeier A."/>
            <person name="Kalinowski J."/>
            <person name="Ruckert C."/>
        </authorList>
    </citation>
    <scope>NUCLEOTIDE SEQUENCE</scope>
    <source>
        <strain evidence="2">CGMCC 1.16067</strain>
    </source>
</reference>
<name>A0A917F8P8_9ACTN</name>
<feature type="compositionally biased region" description="Basic residues" evidence="1">
    <location>
        <begin position="22"/>
        <end position="40"/>
    </location>
</feature>
<evidence type="ECO:0000313" key="3">
    <source>
        <dbReference type="Proteomes" id="UP000649179"/>
    </source>
</evidence>
<dbReference type="EMBL" id="BMKQ01000002">
    <property type="protein sequence ID" value="GGF56992.1"/>
    <property type="molecule type" value="Genomic_DNA"/>
</dbReference>
<protein>
    <submittedName>
        <fullName evidence="2">Uncharacterized protein</fullName>
    </submittedName>
</protein>
<sequence>MTGPGIRPASDYIVNSPTGRDRRARTGARRIGRSGKAAHRPRFDPADPVGSTLDAISSQAARQREGADEE</sequence>
<accession>A0A917F8P8</accession>
<evidence type="ECO:0000313" key="2">
    <source>
        <dbReference type="EMBL" id="GGF56992.1"/>
    </source>
</evidence>
<feature type="region of interest" description="Disordered" evidence="1">
    <location>
        <begin position="1"/>
        <end position="52"/>
    </location>
</feature>
<evidence type="ECO:0000256" key="1">
    <source>
        <dbReference type="SAM" id="MobiDB-lite"/>
    </source>
</evidence>
<dbReference type="AlphaFoldDB" id="A0A917F8P8"/>
<organism evidence="2 3">
    <name type="scientific">Marmoricola endophyticus</name>
    <dbReference type="NCBI Taxonomy" id="2040280"/>
    <lineage>
        <taxon>Bacteria</taxon>
        <taxon>Bacillati</taxon>
        <taxon>Actinomycetota</taxon>
        <taxon>Actinomycetes</taxon>
        <taxon>Propionibacteriales</taxon>
        <taxon>Nocardioidaceae</taxon>
        <taxon>Marmoricola</taxon>
    </lineage>
</organism>